<accession>A0A849L671</accession>
<dbReference type="RefSeq" id="WP_171326780.1">
    <property type="nucleotide sequence ID" value="NZ_JABFBC010000003.1"/>
</dbReference>
<reference evidence="1 2" key="1">
    <citation type="submission" date="2020-05" db="EMBL/GenBank/DDBJ databases">
        <title>Gimesia benthica sp. nov., a novel planctomycete isolated from a deep-sea water sample of the Northwest Indian Ocean.</title>
        <authorList>
            <person name="Wang J."/>
            <person name="Ruan C."/>
            <person name="Song L."/>
            <person name="Zhu Y."/>
            <person name="Li A."/>
            <person name="Zheng X."/>
            <person name="Wang L."/>
            <person name="Lu Z."/>
            <person name="Huang Y."/>
            <person name="Du W."/>
            <person name="Zhou Y."/>
            <person name="Huang L."/>
            <person name="Dai X."/>
        </authorList>
    </citation>
    <scope>NUCLEOTIDE SEQUENCE [LARGE SCALE GENOMIC DNA]</scope>
    <source>
        <strain evidence="1 2">YYQ-30</strain>
    </source>
</reference>
<protein>
    <submittedName>
        <fullName evidence="1">Glyceraldehyde-3-phosphate dehydrogenase</fullName>
    </submittedName>
</protein>
<organism evidence="1 2">
    <name type="scientific">Halovulum dunhuangense</name>
    <dbReference type="NCBI Taxonomy" id="1505036"/>
    <lineage>
        <taxon>Bacteria</taxon>
        <taxon>Pseudomonadati</taxon>
        <taxon>Pseudomonadota</taxon>
        <taxon>Alphaproteobacteria</taxon>
        <taxon>Rhodobacterales</taxon>
        <taxon>Paracoccaceae</taxon>
        <taxon>Halovulum</taxon>
    </lineage>
</organism>
<keyword evidence="2" id="KW-1185">Reference proteome</keyword>
<name>A0A849L671_9RHOB</name>
<sequence length="47" mass="5257">MKPLTALLVVLAAAGLWYADRVLNDGAAIVFLGKQLIRITTWLAFWR</sequence>
<dbReference type="Proteomes" id="UP000572377">
    <property type="component" value="Unassembled WGS sequence"/>
</dbReference>
<comment type="caution">
    <text evidence="1">The sequence shown here is derived from an EMBL/GenBank/DDBJ whole genome shotgun (WGS) entry which is preliminary data.</text>
</comment>
<dbReference type="EMBL" id="JABFBC010000003">
    <property type="protein sequence ID" value="NNU81925.1"/>
    <property type="molecule type" value="Genomic_DNA"/>
</dbReference>
<gene>
    <name evidence="1" type="ORF">HMH01_15920</name>
</gene>
<dbReference type="AlphaFoldDB" id="A0A849L671"/>
<proteinExistence type="predicted"/>
<evidence type="ECO:0000313" key="1">
    <source>
        <dbReference type="EMBL" id="NNU81925.1"/>
    </source>
</evidence>
<evidence type="ECO:0000313" key="2">
    <source>
        <dbReference type="Proteomes" id="UP000572377"/>
    </source>
</evidence>